<organism evidence="3 4">
    <name type="scientific">Flavihumibacter solisilvae</name>
    <dbReference type="NCBI Taxonomy" id="1349421"/>
    <lineage>
        <taxon>Bacteria</taxon>
        <taxon>Pseudomonadati</taxon>
        <taxon>Bacteroidota</taxon>
        <taxon>Chitinophagia</taxon>
        <taxon>Chitinophagales</taxon>
        <taxon>Chitinophagaceae</taxon>
        <taxon>Flavihumibacter</taxon>
    </lineage>
</organism>
<evidence type="ECO:0000313" key="4">
    <source>
        <dbReference type="Proteomes" id="UP000031408"/>
    </source>
</evidence>
<keyword evidence="1" id="KW-0732">Signal</keyword>
<dbReference type="Proteomes" id="UP000031408">
    <property type="component" value="Unassembled WGS sequence"/>
</dbReference>
<feature type="domain" description="Amidohydrolase-related" evidence="2">
    <location>
        <begin position="364"/>
        <end position="416"/>
    </location>
</feature>
<name>A0A0C1L515_9BACT</name>
<dbReference type="STRING" id="1349421.OI18_22655"/>
<feature type="chain" id="PRO_5002148815" evidence="1">
    <location>
        <begin position="29"/>
        <end position="1025"/>
    </location>
</feature>
<dbReference type="CDD" id="cd01309">
    <property type="entry name" value="Met_dep_hydrolase_C"/>
    <property type="match status" value="1"/>
</dbReference>
<dbReference type="Gene3D" id="2.30.40.10">
    <property type="entry name" value="Urease, subunit C, domain 1"/>
    <property type="match status" value="2"/>
</dbReference>
<dbReference type="InterPro" id="IPR051781">
    <property type="entry name" value="Metallo-dep_Hydrolase"/>
</dbReference>
<dbReference type="PANTHER" id="PTHR43135">
    <property type="entry name" value="ALPHA-D-RIBOSE 1-METHYLPHOSPHONATE 5-TRIPHOSPHATE DIPHOSPHATASE"/>
    <property type="match status" value="1"/>
</dbReference>
<dbReference type="GO" id="GO:0016810">
    <property type="term" value="F:hydrolase activity, acting on carbon-nitrogen (but not peptide) bonds"/>
    <property type="evidence" value="ECO:0007669"/>
    <property type="project" value="InterPro"/>
</dbReference>
<dbReference type="SUPFAM" id="SSF51338">
    <property type="entry name" value="Composite domain of metallo-dependent hydrolases"/>
    <property type="match status" value="2"/>
</dbReference>
<protein>
    <submittedName>
        <fullName evidence="3">Amidohydrolase</fullName>
    </submittedName>
</protein>
<dbReference type="Pfam" id="PF01979">
    <property type="entry name" value="Amidohydro_1"/>
    <property type="match status" value="2"/>
</dbReference>
<dbReference type="RefSeq" id="WP_039144380.1">
    <property type="nucleotide sequence ID" value="NZ_JSVC01000045.1"/>
</dbReference>
<comment type="caution">
    <text evidence="3">The sequence shown here is derived from an EMBL/GenBank/DDBJ whole genome shotgun (WGS) entry which is preliminary data.</text>
</comment>
<dbReference type="InterPro" id="IPR032466">
    <property type="entry name" value="Metal_Hydrolase"/>
</dbReference>
<dbReference type="Gene3D" id="3.20.20.140">
    <property type="entry name" value="Metal-dependent hydrolases"/>
    <property type="match status" value="2"/>
</dbReference>
<evidence type="ECO:0000259" key="2">
    <source>
        <dbReference type="Pfam" id="PF01979"/>
    </source>
</evidence>
<proteinExistence type="predicted"/>
<dbReference type="SMR" id="A0A0C1L515"/>
<keyword evidence="4" id="KW-1185">Reference proteome</keyword>
<feature type="signal peptide" evidence="1">
    <location>
        <begin position="1"/>
        <end position="28"/>
    </location>
</feature>
<evidence type="ECO:0000313" key="3">
    <source>
        <dbReference type="EMBL" id="KIC90703.1"/>
    </source>
</evidence>
<evidence type="ECO:0000256" key="1">
    <source>
        <dbReference type="SAM" id="SignalP"/>
    </source>
</evidence>
<dbReference type="SUPFAM" id="SSF51556">
    <property type="entry name" value="Metallo-dependent hydrolases"/>
    <property type="match status" value="1"/>
</dbReference>
<dbReference type="OrthoDB" id="9802793at2"/>
<feature type="domain" description="Amidohydrolase-related" evidence="2">
    <location>
        <begin position="623"/>
        <end position="954"/>
    </location>
</feature>
<dbReference type="AlphaFoldDB" id="A0A0C1L515"/>
<reference evidence="3 4" key="1">
    <citation type="submission" date="2014-11" db="EMBL/GenBank/DDBJ databases">
        <title>Genome sequence of Flavihumibacter solisilvae 3-3.</title>
        <authorList>
            <person name="Zhou G."/>
            <person name="Li M."/>
            <person name="Wang G."/>
        </authorList>
    </citation>
    <scope>NUCLEOTIDE SEQUENCE [LARGE SCALE GENOMIC DNA]</scope>
    <source>
        <strain evidence="3 4">3-3</strain>
    </source>
</reference>
<dbReference type="EMBL" id="JSVC01000045">
    <property type="protein sequence ID" value="KIC90703.1"/>
    <property type="molecule type" value="Genomic_DNA"/>
</dbReference>
<gene>
    <name evidence="3" type="ORF">OI18_22655</name>
</gene>
<accession>A0A0C1L515</accession>
<keyword evidence="3" id="KW-0378">Hydrolase</keyword>
<dbReference type="InterPro" id="IPR006680">
    <property type="entry name" value="Amidohydro-rel"/>
</dbReference>
<sequence>MRKHQLSPPGRRLPALLAGIFLATLVHAQPTFPVNGIGDDRQNTYAFTNATIVTNEKTTLTSATLVVKDGKIISVGTNVAIPKEAMVLDCKGKYIYPSFIDIYSEYGLPAIERQTRGFNFSAPAQLTSNQKGAFGWNQAMKTDVAAGSMFVADDSKAKSLREQGFGTVLTHNKDGIARGTGALVTLANEKENKVVLKDRASAHYSFSKGTSTQSYPGSLMGSIALLRQTFIDAAWYKSNTQREGLNLSLRSWNENQQLPQIFEANDKWNVLRADKVGDEFGVQYIIKAGGNEYQRLQDMAATKASFILPLSFPQAMDVEDPNDARFISLSDMKHWEMAPANPAMFEKANIPFCLTAADLKEAKQFLAAVRKAIEYGLSESKALEALTRTPAGLLGVYDEVGSITTGKWANFIITSGPVFQEKTVIFQNWIQGQKYSITESGWAAATGQYQLALISDKGTTNYTLEVKSSSANVIGKDTLAAKFNFDGKMIKLSFPESKQSKKTIRLGGVNNDGYWQGSGEDASGNRLLWTATLSKATPGKEDSVKKKTVPEYGQVQYPFNGYGWETAPAQQTILIRNATVWTNEKDGKLEGADVLVKNGKISAVGKNLSTAGAQVIDGTGKHVTAGIIDEHSHIAAASINEGGQSVTSEVRIADNLNPDDINIYRQLSGGVTSSHILHGSANTIGGQTQLIKLRWGANAEGLKFANWDPFIKFALGENVKRTGSTQNNRFPDSRMGVEEVLMDAFTRARDYENALKDAAESAKAKKAFGANPYSTVRRDLELDALVEIMNKKRFITCHSYVQSEITSAMRVGEKFGFTFNTFTHILEGYKVADKMKAHGANASTFSDWWNYKMEVVDAIPYNATIMHRVGLNVAINSDDAEMARRLNQEAAKSVKYGGMSEEDALKMVTLNPAKMLHVDDRVGSLKAGKDADLVIWSDHPLSIYAKAEKTIVDGTIFFDREKDKELRTKITTERSRISQKMMGEKKAGAPVAPAHASMEVMHTCSDHSHSHGLLVVDADEINGNN</sequence>
<dbReference type="InterPro" id="IPR011059">
    <property type="entry name" value="Metal-dep_hydrolase_composite"/>
</dbReference>
<dbReference type="PANTHER" id="PTHR43135:SF3">
    <property type="entry name" value="ALPHA-D-RIBOSE 1-METHYLPHOSPHONATE 5-TRIPHOSPHATE DIPHOSPHATASE"/>
    <property type="match status" value="1"/>
</dbReference>